<name>A0A437MXI8_9SPHN</name>
<comment type="function">
    <text evidence="1">The SecYEG-SecDF-YajC-YidC holo-translocon (HTL) protein secretase/insertase is a supercomplex required for protein secretion, insertion of proteins into membranes, and assembly of membrane protein complexes. While the SecYEG complex is essential for assembly of a number of proteins and complexes, the SecDF-YajC-YidC subcomplex facilitates these functions.</text>
</comment>
<proteinExistence type="inferred from homology"/>
<protein>
    <recommendedName>
        <fullName evidence="5">Sec translocon accessory complex subunit YajC</fullName>
    </recommendedName>
</protein>
<evidence type="ECO:0000256" key="6">
    <source>
        <dbReference type="ARBA" id="ARBA00022448"/>
    </source>
</evidence>
<evidence type="ECO:0000256" key="12">
    <source>
        <dbReference type="ARBA" id="ARBA00023136"/>
    </source>
</evidence>
<accession>A0A437MXI8</accession>
<evidence type="ECO:0000256" key="1">
    <source>
        <dbReference type="ARBA" id="ARBA00002061"/>
    </source>
</evidence>
<dbReference type="Proteomes" id="UP000282837">
    <property type="component" value="Unassembled WGS sequence"/>
</dbReference>
<reference evidence="14 15" key="1">
    <citation type="submission" date="2019-01" db="EMBL/GenBank/DDBJ databases">
        <authorList>
            <person name="Chen W.-M."/>
        </authorList>
    </citation>
    <scope>NUCLEOTIDE SEQUENCE [LARGE SCALE GENOMIC DNA]</scope>
    <source>
        <strain evidence="14 15">FSY-9</strain>
    </source>
</reference>
<evidence type="ECO:0000256" key="4">
    <source>
        <dbReference type="ARBA" id="ARBA00011718"/>
    </source>
</evidence>
<keyword evidence="7" id="KW-1003">Cell membrane</keyword>
<comment type="subcellular location">
    <subcellularLocation>
        <location evidence="2">Cell membrane</location>
        <topology evidence="2">Single-pass membrane protein</topology>
    </subcellularLocation>
</comment>
<dbReference type="EMBL" id="SACO01000020">
    <property type="protein sequence ID" value="RVU02353.1"/>
    <property type="molecule type" value="Genomic_DNA"/>
</dbReference>
<feature type="transmembrane region" description="Helical" evidence="13">
    <location>
        <begin position="20"/>
        <end position="39"/>
    </location>
</feature>
<evidence type="ECO:0000256" key="9">
    <source>
        <dbReference type="ARBA" id="ARBA00022927"/>
    </source>
</evidence>
<keyword evidence="6" id="KW-0813">Transport</keyword>
<dbReference type="Pfam" id="PF02699">
    <property type="entry name" value="YajC"/>
    <property type="match status" value="1"/>
</dbReference>
<evidence type="ECO:0000256" key="13">
    <source>
        <dbReference type="SAM" id="Phobius"/>
    </source>
</evidence>
<sequence length="111" mass="11914">MQTSLLPVLAAAAAGGQPPAWLQFLPIVGMGLVMWFLFIRPQMRQQKEHKAKLESIKKGDTVLTGGGLLAKVIKVDEAYVEVELAPNVRVRAVKSTITDIVPPAGAKPAND</sequence>
<dbReference type="RefSeq" id="WP_127711795.1">
    <property type="nucleotide sequence ID" value="NZ_SACO01000020.1"/>
</dbReference>
<dbReference type="AlphaFoldDB" id="A0A437MXI8"/>
<evidence type="ECO:0000256" key="11">
    <source>
        <dbReference type="ARBA" id="ARBA00023010"/>
    </source>
</evidence>
<keyword evidence="15" id="KW-1185">Reference proteome</keyword>
<evidence type="ECO:0000256" key="8">
    <source>
        <dbReference type="ARBA" id="ARBA00022692"/>
    </source>
</evidence>
<dbReference type="PANTHER" id="PTHR33909:SF1">
    <property type="entry name" value="SEC TRANSLOCON ACCESSORY COMPLEX SUBUNIT YAJC"/>
    <property type="match status" value="1"/>
</dbReference>
<evidence type="ECO:0000256" key="5">
    <source>
        <dbReference type="ARBA" id="ARBA00014962"/>
    </source>
</evidence>
<dbReference type="SMART" id="SM01323">
    <property type="entry name" value="YajC"/>
    <property type="match status" value="1"/>
</dbReference>
<evidence type="ECO:0000256" key="10">
    <source>
        <dbReference type="ARBA" id="ARBA00022989"/>
    </source>
</evidence>
<dbReference type="NCBIfam" id="TIGR00739">
    <property type="entry name" value="yajC"/>
    <property type="match status" value="1"/>
</dbReference>
<keyword evidence="9" id="KW-0653">Protein transport</keyword>
<organism evidence="14 15">
    <name type="scientific">Novosphingobium umbonatum</name>
    <dbReference type="NCBI Taxonomy" id="1908524"/>
    <lineage>
        <taxon>Bacteria</taxon>
        <taxon>Pseudomonadati</taxon>
        <taxon>Pseudomonadota</taxon>
        <taxon>Alphaproteobacteria</taxon>
        <taxon>Sphingomonadales</taxon>
        <taxon>Sphingomonadaceae</taxon>
        <taxon>Novosphingobium</taxon>
    </lineage>
</organism>
<dbReference type="GO" id="GO:0015031">
    <property type="term" value="P:protein transport"/>
    <property type="evidence" value="ECO:0007669"/>
    <property type="project" value="UniProtKB-KW"/>
</dbReference>
<comment type="subunit">
    <text evidence="4">Part of the SecDF-YidC-YajC translocase complex. The SecDF-YidC-YajC translocase forms a supercomplex with SecYEG, called the holo-translocon (HTL).</text>
</comment>
<keyword evidence="10 13" id="KW-1133">Transmembrane helix</keyword>
<keyword evidence="11" id="KW-0811">Translocation</keyword>
<evidence type="ECO:0000313" key="14">
    <source>
        <dbReference type="EMBL" id="RVU02353.1"/>
    </source>
</evidence>
<evidence type="ECO:0000313" key="15">
    <source>
        <dbReference type="Proteomes" id="UP000282837"/>
    </source>
</evidence>
<keyword evidence="8 13" id="KW-0812">Transmembrane</keyword>
<dbReference type="GO" id="GO:0005886">
    <property type="term" value="C:plasma membrane"/>
    <property type="evidence" value="ECO:0007669"/>
    <property type="project" value="UniProtKB-SubCell"/>
</dbReference>
<gene>
    <name evidence="14" type="primary">yajC</name>
    <name evidence="14" type="ORF">EOE18_17065</name>
</gene>
<evidence type="ECO:0000256" key="7">
    <source>
        <dbReference type="ARBA" id="ARBA00022475"/>
    </source>
</evidence>
<comment type="caution">
    <text evidence="14">The sequence shown here is derived from an EMBL/GenBank/DDBJ whole genome shotgun (WGS) entry which is preliminary data.</text>
</comment>
<comment type="similarity">
    <text evidence="3">Belongs to the YajC family.</text>
</comment>
<evidence type="ECO:0000256" key="2">
    <source>
        <dbReference type="ARBA" id="ARBA00004162"/>
    </source>
</evidence>
<dbReference type="PANTHER" id="PTHR33909">
    <property type="entry name" value="SEC TRANSLOCON ACCESSORY COMPLEX SUBUNIT YAJC"/>
    <property type="match status" value="1"/>
</dbReference>
<keyword evidence="12 13" id="KW-0472">Membrane</keyword>
<evidence type="ECO:0000256" key="3">
    <source>
        <dbReference type="ARBA" id="ARBA00006742"/>
    </source>
</evidence>
<dbReference type="OrthoDB" id="9811406at2"/>
<dbReference type="PRINTS" id="PR01853">
    <property type="entry name" value="YAJCTRNLCASE"/>
</dbReference>
<dbReference type="InterPro" id="IPR003849">
    <property type="entry name" value="Preprotein_translocase_YajC"/>
</dbReference>